<dbReference type="PANTHER" id="PTHR36834">
    <property type="entry name" value="MEMBRANE PROTEIN-RELATED"/>
    <property type="match status" value="1"/>
</dbReference>
<dbReference type="Pfam" id="PF04892">
    <property type="entry name" value="VanZ"/>
    <property type="match status" value="1"/>
</dbReference>
<dbReference type="RefSeq" id="WP_153426952.1">
    <property type="nucleotide sequence ID" value="NZ_VJYJ02000259.1"/>
</dbReference>
<proteinExistence type="predicted"/>
<dbReference type="AlphaFoldDB" id="A0A646I9Z9"/>
<feature type="compositionally biased region" description="Low complexity" evidence="1">
    <location>
        <begin position="36"/>
        <end position="45"/>
    </location>
</feature>
<gene>
    <name evidence="4" type="ORF">FNX48_011425</name>
</gene>
<keyword evidence="2" id="KW-0812">Transmembrane</keyword>
<organism evidence="4">
    <name type="scientific">Streptomyces alkaliphilus</name>
    <dbReference type="NCBI Taxonomy" id="1472722"/>
    <lineage>
        <taxon>Bacteria</taxon>
        <taxon>Bacillati</taxon>
        <taxon>Actinomycetota</taxon>
        <taxon>Actinomycetes</taxon>
        <taxon>Kitasatosporales</taxon>
        <taxon>Streptomycetaceae</taxon>
        <taxon>Streptomyces</taxon>
    </lineage>
</organism>
<dbReference type="InterPro" id="IPR053150">
    <property type="entry name" value="Teicoplanin_resist-assoc"/>
</dbReference>
<feature type="transmembrane region" description="Helical" evidence="2">
    <location>
        <begin position="138"/>
        <end position="156"/>
    </location>
</feature>
<dbReference type="EMBL" id="VJYJ02000259">
    <property type="protein sequence ID" value="MQS07758.1"/>
    <property type="molecule type" value="Genomic_DNA"/>
</dbReference>
<dbReference type="InterPro" id="IPR006976">
    <property type="entry name" value="VanZ-like"/>
</dbReference>
<evidence type="ECO:0000259" key="3">
    <source>
        <dbReference type="Pfam" id="PF04892"/>
    </source>
</evidence>
<feature type="transmembrane region" description="Helical" evidence="2">
    <location>
        <begin position="168"/>
        <end position="187"/>
    </location>
</feature>
<keyword evidence="2" id="KW-0472">Membrane</keyword>
<feature type="domain" description="VanZ-like" evidence="3">
    <location>
        <begin position="64"/>
        <end position="184"/>
    </location>
</feature>
<dbReference type="Proteomes" id="UP000315516">
    <property type="component" value="Unassembled WGS sequence"/>
</dbReference>
<sequence length="270" mass="27967">MRRITANTGNRCAARGVIASVQRQRKASRRPPPDGPAGFDAPDGPIGSPGVPRSLRLTAGVLTIAYLAVVAWLTLRPVAVAWVPPTNTRPFATIGAEFAEGPLAALRHLGTGLTLLAPLGVLFPLLGRRLGGSPVISFTRTVFAGAMISLALGMARSVLPSRQADIDALILNTLGVALVHLLCFAPLRRWFPGAREERAPAPGPDAAHRDGPPRGRVVPGPFTDTRFGGIADPDGDPEEGPGMTPISSRPGGDRAGAGRGPGSPGLVRPV</sequence>
<feature type="transmembrane region" description="Helical" evidence="2">
    <location>
        <begin position="57"/>
        <end position="75"/>
    </location>
</feature>
<accession>A0A646I9Z9</accession>
<name>A0A646I9Z9_9ACTN</name>
<evidence type="ECO:0000313" key="4">
    <source>
        <dbReference type="EMBL" id="MQS07758.1"/>
    </source>
</evidence>
<feature type="compositionally biased region" description="Gly residues" evidence="1">
    <location>
        <begin position="253"/>
        <end position="263"/>
    </location>
</feature>
<feature type="transmembrane region" description="Helical" evidence="2">
    <location>
        <begin position="105"/>
        <end position="126"/>
    </location>
</feature>
<dbReference type="OrthoDB" id="4335551at2"/>
<comment type="caution">
    <text evidence="4">The sequence shown here is derived from an EMBL/GenBank/DDBJ whole genome shotgun (WGS) entry which is preliminary data.</text>
</comment>
<reference evidence="4" key="1">
    <citation type="submission" date="2019-10" db="EMBL/GenBank/DDBJ databases">
        <title>Streptomyces sp. nov., a novel actinobacterium isolated from alkaline environment.</title>
        <authorList>
            <person name="Golinska P."/>
        </authorList>
    </citation>
    <scope>NUCLEOTIDE SEQUENCE</scope>
    <source>
        <strain evidence="4">IF17</strain>
    </source>
</reference>
<evidence type="ECO:0000256" key="1">
    <source>
        <dbReference type="SAM" id="MobiDB-lite"/>
    </source>
</evidence>
<keyword evidence="2" id="KW-1133">Transmembrane helix</keyword>
<dbReference type="PANTHER" id="PTHR36834:SF1">
    <property type="entry name" value="INTEGRAL MEMBRANE PROTEIN"/>
    <property type="match status" value="1"/>
</dbReference>
<protein>
    <recommendedName>
        <fullName evidence="3">VanZ-like domain-containing protein</fullName>
    </recommendedName>
</protein>
<feature type="region of interest" description="Disordered" evidence="1">
    <location>
        <begin position="20"/>
        <end position="46"/>
    </location>
</feature>
<evidence type="ECO:0000256" key="2">
    <source>
        <dbReference type="SAM" id="Phobius"/>
    </source>
</evidence>
<feature type="region of interest" description="Disordered" evidence="1">
    <location>
        <begin position="196"/>
        <end position="270"/>
    </location>
</feature>